<feature type="domain" description="PKD" evidence="1">
    <location>
        <begin position="649"/>
        <end position="719"/>
    </location>
</feature>
<evidence type="ECO:0000313" key="2">
    <source>
        <dbReference type="EMBL" id="CAB4775682.1"/>
    </source>
</evidence>
<gene>
    <name evidence="2" type="ORF">UFOPK2925_00523</name>
    <name evidence="3" type="ORF">UFOPK3317_00922</name>
</gene>
<dbReference type="SUPFAM" id="SSF49299">
    <property type="entry name" value="PKD domain"/>
    <property type="match status" value="3"/>
</dbReference>
<dbReference type="AlphaFoldDB" id="A0A6J6VT38"/>
<accession>A0A6J6VT38</accession>
<dbReference type="PANTHER" id="PTHR43108:SF8">
    <property type="entry name" value="SD21168P"/>
    <property type="match status" value="1"/>
</dbReference>
<reference evidence="2" key="1">
    <citation type="submission" date="2020-05" db="EMBL/GenBank/DDBJ databases">
        <authorList>
            <person name="Chiriac C."/>
            <person name="Salcher M."/>
            <person name="Ghai R."/>
            <person name="Kavagutti S V."/>
        </authorList>
    </citation>
    <scope>NUCLEOTIDE SEQUENCE</scope>
</reference>
<dbReference type="EMBL" id="CAFBLK010000152">
    <property type="protein sequence ID" value="CAB4871619.1"/>
    <property type="molecule type" value="Genomic_DNA"/>
</dbReference>
<organism evidence="2">
    <name type="scientific">freshwater metagenome</name>
    <dbReference type="NCBI Taxonomy" id="449393"/>
    <lineage>
        <taxon>unclassified sequences</taxon>
        <taxon>metagenomes</taxon>
        <taxon>ecological metagenomes</taxon>
    </lineage>
</organism>
<feature type="domain" description="PKD" evidence="1">
    <location>
        <begin position="498"/>
        <end position="568"/>
    </location>
</feature>
<dbReference type="InterPro" id="IPR006311">
    <property type="entry name" value="TAT_signal"/>
</dbReference>
<dbReference type="SMART" id="SM00089">
    <property type="entry name" value="PKD"/>
    <property type="match status" value="3"/>
</dbReference>
<dbReference type="InterPro" id="IPR022409">
    <property type="entry name" value="PKD/Chitinase_dom"/>
</dbReference>
<dbReference type="InterPro" id="IPR035986">
    <property type="entry name" value="PKD_dom_sf"/>
</dbReference>
<sequence length="741" mass="78715">MPKQDSLVSNSKQRFMRRSFVAAMAVVTLSALLAVGERPTAHADPRPNIVVIEIDDMRADELQYLPKTMALLPGAHFTNSVVSASLCCPSRATFLSGQYAMNHKVTDNSMGAHFNTSHTIAAQLHASGYNTTMIGKYLNGYGCAKQTPQGWDNWQALCSNIYGMYKYSIMDNGNQTYYGTNPEDYQTDVLASRASTTIENAASSGNPFFMWVTPTAPHGGTGKRVAPKYATTFKTWKLPSKASFSEANVTDKPAWVQQLKPITVSQRSSITKAEAVRLGMLQSVDDLVEKTVNTLQAKNLMDNTIIVFTSDNGFMRGEHRIKSGKEVSYAESVDVPLIISGPGIQPGYISAMAVNADLAPTIADFAGVTLPWTVDGRSLVPALGALDPWPKRAVLHSIIGDFTNDGGGIGKHPSGTGVTTERFAYFEYSTGEHELYDHTLDPLELNNQAGQPSSSAIENSMQEALALLAVCAGASCQVDVGNVSPTAVASVQCDAYFTCQFDGSKSVDADGAIASWAWDFGDGVSSSEISPLHTFETGGVQTITLSVEDDLGAAASRSLIILSSANSIPVAVGAFDCVDLTCSFSSDASTDADGYLTSFRWTFGDGKSANLASASHAYPSAGTFNVALTVTDNRRGTDKWIGSITVTLPNAPPIATMSVSCVDLLCSFDGTLSTDPDGVVSQWSWDFGDGITSSGDLVEHLYPGPGVYAATLIVYDDLGVPSLVPGMIEVSVPYSPAPASL</sequence>
<dbReference type="PANTHER" id="PTHR43108">
    <property type="entry name" value="N-ACETYLGLUCOSAMINE-6-SULFATASE FAMILY MEMBER"/>
    <property type="match status" value="1"/>
</dbReference>
<dbReference type="InterPro" id="IPR017850">
    <property type="entry name" value="Alkaline_phosphatase_core_sf"/>
</dbReference>
<dbReference type="EMBL" id="CAEZZU010000056">
    <property type="protein sequence ID" value="CAB4775682.1"/>
    <property type="molecule type" value="Genomic_DNA"/>
</dbReference>
<dbReference type="Gene3D" id="2.60.40.10">
    <property type="entry name" value="Immunoglobulins"/>
    <property type="match status" value="3"/>
</dbReference>
<feature type="domain" description="PKD" evidence="1">
    <location>
        <begin position="578"/>
        <end position="633"/>
    </location>
</feature>
<protein>
    <submittedName>
        <fullName evidence="2">Unannotated protein</fullName>
    </submittedName>
</protein>
<dbReference type="Pfam" id="PF00884">
    <property type="entry name" value="Sulfatase"/>
    <property type="match status" value="1"/>
</dbReference>
<dbReference type="Gene3D" id="3.40.720.10">
    <property type="entry name" value="Alkaline Phosphatase, subunit A"/>
    <property type="match status" value="1"/>
</dbReference>
<dbReference type="InterPro" id="IPR000917">
    <property type="entry name" value="Sulfatase_N"/>
</dbReference>
<dbReference type="PROSITE" id="PS50093">
    <property type="entry name" value="PKD"/>
    <property type="match status" value="3"/>
</dbReference>
<dbReference type="InterPro" id="IPR013783">
    <property type="entry name" value="Ig-like_fold"/>
</dbReference>
<evidence type="ECO:0000313" key="3">
    <source>
        <dbReference type="EMBL" id="CAB4871619.1"/>
    </source>
</evidence>
<dbReference type="Pfam" id="PF18911">
    <property type="entry name" value="PKD_4"/>
    <property type="match status" value="3"/>
</dbReference>
<dbReference type="CDD" id="cd16147">
    <property type="entry name" value="G6S"/>
    <property type="match status" value="1"/>
</dbReference>
<dbReference type="PROSITE" id="PS51318">
    <property type="entry name" value="TAT"/>
    <property type="match status" value="1"/>
</dbReference>
<dbReference type="InterPro" id="IPR000601">
    <property type="entry name" value="PKD_dom"/>
</dbReference>
<name>A0A6J6VT38_9ZZZZ</name>
<proteinExistence type="predicted"/>
<dbReference type="CDD" id="cd00146">
    <property type="entry name" value="PKD"/>
    <property type="match status" value="3"/>
</dbReference>
<evidence type="ECO:0000259" key="1">
    <source>
        <dbReference type="PROSITE" id="PS50093"/>
    </source>
</evidence>
<dbReference type="SUPFAM" id="SSF53649">
    <property type="entry name" value="Alkaline phosphatase-like"/>
    <property type="match status" value="1"/>
</dbReference>